<organism evidence="3 4">
    <name type="scientific">Canariomyces notabilis</name>
    <dbReference type="NCBI Taxonomy" id="2074819"/>
    <lineage>
        <taxon>Eukaryota</taxon>
        <taxon>Fungi</taxon>
        <taxon>Dikarya</taxon>
        <taxon>Ascomycota</taxon>
        <taxon>Pezizomycotina</taxon>
        <taxon>Sordariomycetes</taxon>
        <taxon>Sordariomycetidae</taxon>
        <taxon>Sordariales</taxon>
        <taxon>Chaetomiaceae</taxon>
        <taxon>Canariomyces</taxon>
    </lineage>
</organism>
<gene>
    <name evidence="3" type="ORF">N656DRAFT_697613</name>
</gene>
<evidence type="ECO:0000313" key="4">
    <source>
        <dbReference type="Proteomes" id="UP001302812"/>
    </source>
</evidence>
<feature type="region of interest" description="Disordered" evidence="2">
    <location>
        <begin position="16"/>
        <end position="68"/>
    </location>
</feature>
<feature type="compositionally biased region" description="Polar residues" evidence="2">
    <location>
        <begin position="28"/>
        <end position="53"/>
    </location>
</feature>
<dbReference type="AlphaFoldDB" id="A0AAN6QBC7"/>
<feature type="non-terminal residue" evidence="3">
    <location>
        <position position="1"/>
    </location>
</feature>
<accession>A0AAN6QBC7</accession>
<dbReference type="Proteomes" id="UP001302812">
    <property type="component" value="Unassembled WGS sequence"/>
</dbReference>
<evidence type="ECO:0000256" key="2">
    <source>
        <dbReference type="SAM" id="MobiDB-lite"/>
    </source>
</evidence>
<dbReference type="EMBL" id="MU853384">
    <property type="protein sequence ID" value="KAK4107058.1"/>
    <property type="molecule type" value="Genomic_DNA"/>
</dbReference>
<keyword evidence="1" id="KW-0175">Coiled coil</keyword>
<reference evidence="3" key="1">
    <citation type="journal article" date="2023" name="Mol. Phylogenet. Evol.">
        <title>Genome-scale phylogeny and comparative genomics of the fungal order Sordariales.</title>
        <authorList>
            <person name="Hensen N."/>
            <person name="Bonometti L."/>
            <person name="Westerberg I."/>
            <person name="Brannstrom I.O."/>
            <person name="Guillou S."/>
            <person name="Cros-Aarteil S."/>
            <person name="Calhoun S."/>
            <person name="Haridas S."/>
            <person name="Kuo A."/>
            <person name="Mondo S."/>
            <person name="Pangilinan J."/>
            <person name="Riley R."/>
            <person name="LaButti K."/>
            <person name="Andreopoulos B."/>
            <person name="Lipzen A."/>
            <person name="Chen C."/>
            <person name="Yan M."/>
            <person name="Daum C."/>
            <person name="Ng V."/>
            <person name="Clum A."/>
            <person name="Steindorff A."/>
            <person name="Ohm R.A."/>
            <person name="Martin F."/>
            <person name="Silar P."/>
            <person name="Natvig D.O."/>
            <person name="Lalanne C."/>
            <person name="Gautier V."/>
            <person name="Ament-Velasquez S.L."/>
            <person name="Kruys A."/>
            <person name="Hutchinson M.I."/>
            <person name="Powell A.J."/>
            <person name="Barry K."/>
            <person name="Miller A.N."/>
            <person name="Grigoriev I.V."/>
            <person name="Debuchy R."/>
            <person name="Gladieux P."/>
            <person name="Hiltunen Thoren M."/>
            <person name="Johannesson H."/>
        </authorList>
    </citation>
    <scope>NUCLEOTIDE SEQUENCE</scope>
    <source>
        <strain evidence="3">CBS 508.74</strain>
    </source>
</reference>
<protein>
    <submittedName>
        <fullName evidence="3">Uncharacterized protein</fullName>
    </submittedName>
</protein>
<name>A0AAN6QBC7_9PEZI</name>
<keyword evidence="4" id="KW-1185">Reference proteome</keyword>
<dbReference type="RefSeq" id="XP_064664628.1">
    <property type="nucleotide sequence ID" value="XM_064810703.1"/>
</dbReference>
<reference evidence="3" key="2">
    <citation type="submission" date="2023-05" db="EMBL/GenBank/DDBJ databases">
        <authorList>
            <consortium name="Lawrence Berkeley National Laboratory"/>
            <person name="Steindorff A."/>
            <person name="Hensen N."/>
            <person name="Bonometti L."/>
            <person name="Westerberg I."/>
            <person name="Brannstrom I.O."/>
            <person name="Guillou S."/>
            <person name="Cros-Aarteil S."/>
            <person name="Calhoun S."/>
            <person name="Haridas S."/>
            <person name="Kuo A."/>
            <person name="Mondo S."/>
            <person name="Pangilinan J."/>
            <person name="Riley R."/>
            <person name="Labutti K."/>
            <person name="Andreopoulos B."/>
            <person name="Lipzen A."/>
            <person name="Chen C."/>
            <person name="Yanf M."/>
            <person name="Daum C."/>
            <person name="Ng V."/>
            <person name="Clum A."/>
            <person name="Ohm R."/>
            <person name="Martin F."/>
            <person name="Silar P."/>
            <person name="Natvig D."/>
            <person name="Lalanne C."/>
            <person name="Gautier V."/>
            <person name="Ament-Velasquez S.L."/>
            <person name="Kruys A."/>
            <person name="Hutchinson M.I."/>
            <person name="Powell A.J."/>
            <person name="Barry K."/>
            <person name="Miller A.N."/>
            <person name="Grigoriev I.V."/>
            <person name="Debuchy R."/>
            <person name="Gladieux P."/>
            <person name="Thoren M.H."/>
            <person name="Johannesson H."/>
        </authorList>
    </citation>
    <scope>NUCLEOTIDE SEQUENCE</scope>
    <source>
        <strain evidence="3">CBS 508.74</strain>
    </source>
</reference>
<feature type="coiled-coil region" evidence="1">
    <location>
        <begin position="107"/>
        <end position="155"/>
    </location>
</feature>
<dbReference type="GeneID" id="89934828"/>
<evidence type="ECO:0000256" key="1">
    <source>
        <dbReference type="SAM" id="Coils"/>
    </source>
</evidence>
<evidence type="ECO:0000313" key="3">
    <source>
        <dbReference type="EMBL" id="KAK4107058.1"/>
    </source>
</evidence>
<sequence>VVIEVADRSILPKRPSRAIKPSAKVREATQSVEDTATTSRRTINSITPSTASKGTPGLGSGSGTNGQAEAGKTALQTLLEAIDEQQNKTRETITEQRNMICELCNVVSKQQDAIQRLCEELRQARDMVSKQQDVLQQLSEELRQVRDQIGTVAQN</sequence>
<proteinExistence type="predicted"/>
<comment type="caution">
    <text evidence="3">The sequence shown here is derived from an EMBL/GenBank/DDBJ whole genome shotgun (WGS) entry which is preliminary data.</text>
</comment>
<feature type="non-terminal residue" evidence="3">
    <location>
        <position position="155"/>
    </location>
</feature>